<name>A0A497XBV0_9PROT</name>
<dbReference type="AlphaFoldDB" id="A0A497XBV0"/>
<evidence type="ECO:0000256" key="4">
    <source>
        <dbReference type="ARBA" id="ARBA00022691"/>
    </source>
</evidence>
<protein>
    <submittedName>
        <fullName evidence="5">Demethylmenaquinone methyltransferase</fullName>
    </submittedName>
</protein>
<dbReference type="SUPFAM" id="SSF53335">
    <property type="entry name" value="S-adenosyl-L-methionine-dependent methyltransferases"/>
    <property type="match status" value="1"/>
</dbReference>
<dbReference type="Gene3D" id="3.40.50.150">
    <property type="entry name" value="Vaccinia Virus protein VP39"/>
    <property type="match status" value="1"/>
</dbReference>
<proteinExistence type="predicted"/>
<dbReference type="PANTHER" id="PTHR43591">
    <property type="entry name" value="METHYLTRANSFERASE"/>
    <property type="match status" value="1"/>
</dbReference>
<evidence type="ECO:0000256" key="3">
    <source>
        <dbReference type="ARBA" id="ARBA00022679"/>
    </source>
</evidence>
<dbReference type="GO" id="GO:0008168">
    <property type="term" value="F:methyltransferase activity"/>
    <property type="evidence" value="ECO:0007669"/>
    <property type="project" value="UniProtKB-KW"/>
</dbReference>
<dbReference type="RefSeq" id="WP_121242303.1">
    <property type="nucleotide sequence ID" value="NZ_BHVV01000003.1"/>
</dbReference>
<accession>A0A497XBV0</accession>
<dbReference type="GO" id="GO:0009234">
    <property type="term" value="P:menaquinone biosynthetic process"/>
    <property type="evidence" value="ECO:0007669"/>
    <property type="project" value="UniProtKB-KW"/>
</dbReference>
<dbReference type="InterPro" id="IPR029063">
    <property type="entry name" value="SAM-dependent_MTases_sf"/>
</dbReference>
<comment type="caution">
    <text evidence="5">The sequence shown here is derived from an EMBL/GenBank/DDBJ whole genome shotgun (WGS) entry which is preliminary data.</text>
</comment>
<dbReference type="PROSITE" id="PS51608">
    <property type="entry name" value="SAM_MT_UBIE"/>
    <property type="match status" value="1"/>
</dbReference>
<reference evidence="5 6" key="1">
    <citation type="submission" date="2018-10" db="EMBL/GenBank/DDBJ databases">
        <title>Genomic Encyclopedia of Type Strains, Phase IV (KMG-IV): sequencing the most valuable type-strain genomes for metagenomic binning, comparative biology and taxonomic classification.</title>
        <authorList>
            <person name="Goeker M."/>
        </authorList>
    </citation>
    <scope>NUCLEOTIDE SEQUENCE [LARGE SCALE GENOMIC DNA]</scope>
    <source>
        <strain evidence="5 6">DSM 26916</strain>
    </source>
</reference>
<evidence type="ECO:0000256" key="1">
    <source>
        <dbReference type="ARBA" id="ARBA00022428"/>
    </source>
</evidence>
<dbReference type="Proteomes" id="UP000268908">
    <property type="component" value="Unassembled WGS sequence"/>
</dbReference>
<dbReference type="OrthoDB" id="529208at2"/>
<gene>
    <name evidence="5" type="ORF">DFR35_2105</name>
</gene>
<dbReference type="CDD" id="cd02440">
    <property type="entry name" value="AdoMet_MTases"/>
    <property type="match status" value="1"/>
</dbReference>
<dbReference type="PANTHER" id="PTHR43591:SF24">
    <property type="entry name" value="2-METHOXY-6-POLYPRENYL-1,4-BENZOQUINOL METHYLASE, MITOCHONDRIAL"/>
    <property type="match status" value="1"/>
</dbReference>
<evidence type="ECO:0000313" key="5">
    <source>
        <dbReference type="EMBL" id="RLJ63482.1"/>
    </source>
</evidence>
<dbReference type="Pfam" id="PF01209">
    <property type="entry name" value="Ubie_methyltran"/>
    <property type="match status" value="1"/>
</dbReference>
<keyword evidence="3 5" id="KW-0808">Transferase</keyword>
<organism evidence="5 6">
    <name type="scientific">Sulfurisoma sediminicola</name>
    <dbReference type="NCBI Taxonomy" id="1381557"/>
    <lineage>
        <taxon>Bacteria</taxon>
        <taxon>Pseudomonadati</taxon>
        <taxon>Pseudomonadota</taxon>
        <taxon>Betaproteobacteria</taxon>
        <taxon>Nitrosomonadales</taxon>
        <taxon>Sterolibacteriaceae</taxon>
        <taxon>Sulfurisoma</taxon>
    </lineage>
</organism>
<keyword evidence="2 5" id="KW-0489">Methyltransferase</keyword>
<evidence type="ECO:0000256" key="2">
    <source>
        <dbReference type="ARBA" id="ARBA00022603"/>
    </source>
</evidence>
<sequence>MSPPPLAIREQLREQRFNTVWKEELHDVFVDVAPYYDRANHIASFGLWNWFLRNFMSIIELRPGQRVLDVCAGTNAVGIALLQREPSLELHAMDRSAAMQEVGRQRAEDRGLKLASSTIGDVHVLPFPDNHFDVVTLQWASRHLRVRDLFTEIHRVLKPGGRFHHCDMLRPGNPTVEKLYYAYLRGSLAITGLLFGSGSAALGAKKYFIEALEMFYSADELSQVLRELGYRDVISKSLLAGMIGLHRAAKPLAD</sequence>
<dbReference type="InterPro" id="IPR004033">
    <property type="entry name" value="UbiE/COQ5_MeTrFase"/>
</dbReference>
<keyword evidence="6" id="KW-1185">Reference proteome</keyword>
<dbReference type="GO" id="GO:0032259">
    <property type="term" value="P:methylation"/>
    <property type="evidence" value="ECO:0007669"/>
    <property type="project" value="UniProtKB-KW"/>
</dbReference>
<keyword evidence="4" id="KW-0949">S-adenosyl-L-methionine</keyword>
<evidence type="ECO:0000313" key="6">
    <source>
        <dbReference type="Proteomes" id="UP000268908"/>
    </source>
</evidence>
<dbReference type="EMBL" id="RCCI01000006">
    <property type="protein sequence ID" value="RLJ63482.1"/>
    <property type="molecule type" value="Genomic_DNA"/>
</dbReference>
<keyword evidence="1" id="KW-0474">Menaquinone biosynthesis</keyword>